<name>A0ABU4HIC4_9ACTN</name>
<comment type="caution">
    <text evidence="5">Lacks conserved residue(s) required for the propagation of feature annotation.</text>
</comment>
<protein>
    <submittedName>
        <fullName evidence="8">S8 family serine peptidase</fullName>
    </submittedName>
</protein>
<keyword evidence="2" id="KW-0645">Protease</keyword>
<dbReference type="RefSeq" id="WP_318595283.1">
    <property type="nucleotide sequence ID" value="NZ_JAWSTH010000002.1"/>
</dbReference>
<evidence type="ECO:0000256" key="3">
    <source>
        <dbReference type="ARBA" id="ARBA00022801"/>
    </source>
</evidence>
<accession>A0ABU4HIC4</accession>
<comment type="similarity">
    <text evidence="1 5">Belongs to the peptidase S8 family.</text>
</comment>
<gene>
    <name evidence="8" type="ORF">R7226_01645</name>
</gene>
<dbReference type="InterPro" id="IPR050131">
    <property type="entry name" value="Peptidase_S8_subtilisin-like"/>
</dbReference>
<evidence type="ECO:0000313" key="8">
    <source>
        <dbReference type="EMBL" id="MDW5593022.1"/>
    </source>
</evidence>
<reference evidence="9" key="1">
    <citation type="submission" date="2023-07" db="EMBL/GenBank/DDBJ databases">
        <title>Conexibacter stalactiti sp. nov., isolated from stalactites in a lava cave and emended description of the genus Conexibacter.</title>
        <authorList>
            <person name="Lee S.D."/>
        </authorList>
    </citation>
    <scope>NUCLEOTIDE SEQUENCE [LARGE SCALE GENOMIC DNA]</scope>
    <source>
        <strain evidence="9">KCTC 39840</strain>
    </source>
</reference>
<feature type="domain" description="Peptidase S8/S53" evidence="7">
    <location>
        <begin position="105"/>
        <end position="338"/>
    </location>
</feature>
<dbReference type="PROSITE" id="PS51892">
    <property type="entry name" value="SUBTILASE"/>
    <property type="match status" value="1"/>
</dbReference>
<proteinExistence type="inferred from homology"/>
<dbReference type="PANTHER" id="PTHR43806">
    <property type="entry name" value="PEPTIDASE S8"/>
    <property type="match status" value="1"/>
</dbReference>
<dbReference type="InterPro" id="IPR036852">
    <property type="entry name" value="Peptidase_S8/S53_dom_sf"/>
</dbReference>
<dbReference type="EMBL" id="JAWSTH010000002">
    <property type="protein sequence ID" value="MDW5593022.1"/>
    <property type="molecule type" value="Genomic_DNA"/>
</dbReference>
<keyword evidence="4" id="KW-0720">Serine protease</keyword>
<dbReference type="SUPFAM" id="SSF52743">
    <property type="entry name" value="Subtilisin-like"/>
    <property type="match status" value="1"/>
</dbReference>
<keyword evidence="9" id="KW-1185">Reference proteome</keyword>
<feature type="compositionally biased region" description="Pro residues" evidence="6">
    <location>
        <begin position="366"/>
        <end position="377"/>
    </location>
</feature>
<dbReference type="PANTHER" id="PTHR43806:SF11">
    <property type="entry name" value="CEREVISIN-RELATED"/>
    <property type="match status" value="1"/>
</dbReference>
<evidence type="ECO:0000256" key="4">
    <source>
        <dbReference type="ARBA" id="ARBA00022825"/>
    </source>
</evidence>
<dbReference type="Pfam" id="PF00082">
    <property type="entry name" value="Peptidase_S8"/>
    <property type="match status" value="1"/>
</dbReference>
<evidence type="ECO:0000256" key="2">
    <source>
        <dbReference type="ARBA" id="ARBA00022670"/>
    </source>
</evidence>
<sequence length="491" mass="51417">MKVLNGQKPFRVGTLALILSFGRRSTRYRLTATCRVREGRQLVDGARLRRRGCGFRRWWNALLVVAAYALLAQPSAAETVVTSQARSTVAEFLVTAAPPSTIGAVCMVDTGVELTPDTASVAARISVWDDLVGDMSPTRHGTLVAALITAAPNSWGTVGIWPPARVVSVRANVNGADEFTVPSYYHGLQRCDELASYYGITVVLMALGSAASLTEEQAAAMADRVASARRRGLNVVAAAGNNGGGALETPAQLPGVLSVGGAAADGSRCALSAVGARLQAPGCGVDATDPITGAGVAFEGTTAAAAITAGALSALRSWRPDLGPDAAEQLLLAGARASPAGAYLHVAGAFRAAGLGAVVDTAPKLGPVPPPTPPSPPDDGRPDLAPPAERLARPRVVVRRTARRPRRLVVRFSNLPHGAAATVVFSVRSRGSRPDRMRRVGILRTRRRASYAVVRSLQAIRATVHYTDLARRRPTSATTIVRVGPARRARR</sequence>
<evidence type="ECO:0000256" key="1">
    <source>
        <dbReference type="ARBA" id="ARBA00011073"/>
    </source>
</evidence>
<keyword evidence="3" id="KW-0378">Hydrolase</keyword>
<comment type="caution">
    <text evidence="8">The sequence shown here is derived from an EMBL/GenBank/DDBJ whole genome shotgun (WGS) entry which is preliminary data.</text>
</comment>
<evidence type="ECO:0000259" key="7">
    <source>
        <dbReference type="Pfam" id="PF00082"/>
    </source>
</evidence>
<evidence type="ECO:0000256" key="6">
    <source>
        <dbReference type="SAM" id="MobiDB-lite"/>
    </source>
</evidence>
<dbReference type="Proteomes" id="UP001284601">
    <property type="component" value="Unassembled WGS sequence"/>
</dbReference>
<evidence type="ECO:0000256" key="5">
    <source>
        <dbReference type="PROSITE-ProRule" id="PRU01240"/>
    </source>
</evidence>
<dbReference type="InterPro" id="IPR000209">
    <property type="entry name" value="Peptidase_S8/S53_dom"/>
</dbReference>
<organism evidence="8 9">
    <name type="scientific">Conexibacter stalactiti</name>
    <dbReference type="NCBI Taxonomy" id="1940611"/>
    <lineage>
        <taxon>Bacteria</taxon>
        <taxon>Bacillati</taxon>
        <taxon>Actinomycetota</taxon>
        <taxon>Thermoleophilia</taxon>
        <taxon>Solirubrobacterales</taxon>
        <taxon>Conexibacteraceae</taxon>
        <taxon>Conexibacter</taxon>
    </lineage>
</organism>
<dbReference type="Gene3D" id="3.40.50.200">
    <property type="entry name" value="Peptidase S8/S53 domain"/>
    <property type="match status" value="1"/>
</dbReference>
<feature type="region of interest" description="Disordered" evidence="6">
    <location>
        <begin position="363"/>
        <end position="394"/>
    </location>
</feature>
<evidence type="ECO:0000313" key="9">
    <source>
        <dbReference type="Proteomes" id="UP001284601"/>
    </source>
</evidence>